<comment type="caution">
    <text evidence="1">The sequence shown here is derived from an EMBL/GenBank/DDBJ whole genome shotgun (WGS) entry which is preliminary data.</text>
</comment>
<proteinExistence type="predicted"/>
<keyword evidence="2" id="KW-1185">Reference proteome</keyword>
<evidence type="ECO:0000313" key="1">
    <source>
        <dbReference type="EMBL" id="GAU94174.1"/>
    </source>
</evidence>
<gene>
    <name evidence="1" type="primary">RvY_05999-1</name>
    <name evidence="1" type="synonym">RvY_05999.1</name>
    <name evidence="1" type="ORF">RvY_05999</name>
</gene>
<organism evidence="1 2">
    <name type="scientific">Ramazzottius varieornatus</name>
    <name type="common">Water bear</name>
    <name type="synonym">Tardigrade</name>
    <dbReference type="NCBI Taxonomy" id="947166"/>
    <lineage>
        <taxon>Eukaryota</taxon>
        <taxon>Metazoa</taxon>
        <taxon>Ecdysozoa</taxon>
        <taxon>Tardigrada</taxon>
        <taxon>Eutardigrada</taxon>
        <taxon>Parachela</taxon>
        <taxon>Hypsibioidea</taxon>
        <taxon>Ramazzottiidae</taxon>
        <taxon>Ramazzottius</taxon>
    </lineage>
</organism>
<protein>
    <submittedName>
        <fullName evidence="1">Uncharacterized protein</fullName>
    </submittedName>
</protein>
<accession>A0A1D1UX17</accession>
<dbReference type="EMBL" id="BDGG01000002">
    <property type="protein sequence ID" value="GAU94174.1"/>
    <property type="molecule type" value="Genomic_DNA"/>
</dbReference>
<evidence type="ECO:0000313" key="2">
    <source>
        <dbReference type="Proteomes" id="UP000186922"/>
    </source>
</evidence>
<name>A0A1D1UX17_RAMVA</name>
<dbReference type="Proteomes" id="UP000186922">
    <property type="component" value="Unassembled WGS sequence"/>
</dbReference>
<dbReference type="AlphaFoldDB" id="A0A1D1UX17"/>
<sequence>MISVSTIQAEMFGQISAGQQPHMGISTLVGMAKQSFGGDKSLYLPSHHEDLFASYTKEKDRSEWLAYRSTDGAMCCYHCVDHCADHPQDKSVRRETWCNFLGSTRTQVLLRLTGRKSFTMKSFGTRKRPHTPCAPREMK</sequence>
<reference evidence="1 2" key="1">
    <citation type="journal article" date="2016" name="Nat. Commun.">
        <title>Extremotolerant tardigrade genome and improved radiotolerance of human cultured cells by tardigrade-unique protein.</title>
        <authorList>
            <person name="Hashimoto T."/>
            <person name="Horikawa D.D."/>
            <person name="Saito Y."/>
            <person name="Kuwahara H."/>
            <person name="Kozuka-Hata H."/>
            <person name="Shin-I T."/>
            <person name="Minakuchi Y."/>
            <person name="Ohishi K."/>
            <person name="Motoyama A."/>
            <person name="Aizu T."/>
            <person name="Enomoto A."/>
            <person name="Kondo K."/>
            <person name="Tanaka S."/>
            <person name="Hara Y."/>
            <person name="Koshikawa S."/>
            <person name="Sagara H."/>
            <person name="Miura T."/>
            <person name="Yokobori S."/>
            <person name="Miyagawa K."/>
            <person name="Suzuki Y."/>
            <person name="Kubo T."/>
            <person name="Oyama M."/>
            <person name="Kohara Y."/>
            <person name="Fujiyama A."/>
            <person name="Arakawa K."/>
            <person name="Katayama T."/>
            <person name="Toyoda A."/>
            <person name="Kunieda T."/>
        </authorList>
    </citation>
    <scope>NUCLEOTIDE SEQUENCE [LARGE SCALE GENOMIC DNA]</scope>
    <source>
        <strain evidence="1 2">YOKOZUNA-1</strain>
    </source>
</reference>